<dbReference type="OrthoDB" id="149585at2"/>
<dbReference type="Proteomes" id="UP000295122">
    <property type="component" value="Unassembled WGS sequence"/>
</dbReference>
<dbReference type="Gene3D" id="3.30.2040.10">
    <property type="entry name" value="PSTPO5379-like domain"/>
    <property type="match status" value="1"/>
</dbReference>
<sequence>MARSNALRQPSAAPQDVSNPLGARLAIREGSHTGPTAGMAPGCVQGNLVILPKYDAADFLRFAVANPKPCPIIAVSEPGDPHLAAIGSDLDIRTDVPRYVVWKDGRKTEEPADITPHWRDDLVTFVIGCSYSFEQALIEDGIEIRHITEGCAVPMYRTSIPTTPAGPFHGPLVVSMRPMTPANAIRAVQITGRLPGVHGAPVHLGRPDLIGIADLAKPDYGDAVSIRDDEIPVFWACGVTPQSVIATSRPRFCITHYPGSMIVTDLSNARLSVS</sequence>
<evidence type="ECO:0000313" key="6">
    <source>
        <dbReference type="Proteomes" id="UP000295122"/>
    </source>
</evidence>
<proteinExistence type="inferred from homology"/>
<dbReference type="EMBL" id="SNZR01000014">
    <property type="protein sequence ID" value="TDR89144.1"/>
    <property type="molecule type" value="Genomic_DNA"/>
</dbReference>
<evidence type="ECO:0000256" key="2">
    <source>
        <dbReference type="ARBA" id="ARBA00023239"/>
    </source>
</evidence>
<gene>
    <name evidence="5" type="ORF">EV668_3632</name>
</gene>
<dbReference type="Gene3D" id="3.40.1640.10">
    <property type="entry name" value="PSTPO5379-like"/>
    <property type="match status" value="1"/>
</dbReference>
<accession>A0A4R7BTR4</accession>
<evidence type="ECO:0000313" key="5">
    <source>
        <dbReference type="EMBL" id="TDR89144.1"/>
    </source>
</evidence>
<evidence type="ECO:0000256" key="1">
    <source>
        <dbReference type="ARBA" id="ARBA00007896"/>
    </source>
</evidence>
<dbReference type="HAMAP" id="MF_01830">
    <property type="entry name" value="Hydro_lyase"/>
    <property type="match status" value="1"/>
</dbReference>
<dbReference type="PANTHER" id="PTHR32022:SF10">
    <property type="entry name" value="D-GLUTAMATE CYCLASE, MITOCHONDRIAL"/>
    <property type="match status" value="1"/>
</dbReference>
<comment type="similarity">
    <text evidence="1 3">Belongs to the D-glutamate cyclase family.</text>
</comment>
<keyword evidence="2 3" id="KW-0456">Lyase</keyword>
<name>A0A4R7BTR4_9HYPH</name>
<dbReference type="AlphaFoldDB" id="A0A4R7BTR4"/>
<dbReference type="PIRSF" id="PIRSF029755">
    <property type="entry name" value="UCP029755"/>
    <property type="match status" value="1"/>
</dbReference>
<dbReference type="InterPro" id="IPR016938">
    <property type="entry name" value="UPF0317"/>
</dbReference>
<dbReference type="RefSeq" id="WP_133772633.1">
    <property type="nucleotide sequence ID" value="NZ_SNZR01000014.1"/>
</dbReference>
<protein>
    <recommendedName>
        <fullName evidence="3">Putative hydro-lyase EV668_3632</fullName>
        <ecNumber evidence="3">4.2.1.-</ecNumber>
    </recommendedName>
</protein>
<dbReference type="EC" id="4.2.1.-" evidence="3"/>
<dbReference type="PANTHER" id="PTHR32022">
    <property type="entry name" value="D-GLUTAMATE CYCLASE, MITOCHONDRIAL"/>
    <property type="match status" value="1"/>
</dbReference>
<comment type="caution">
    <text evidence="5">The sequence shown here is derived from an EMBL/GenBank/DDBJ whole genome shotgun (WGS) entry which is preliminary data.</text>
</comment>
<dbReference type="Pfam" id="PF07286">
    <property type="entry name" value="D-Glu_cyclase"/>
    <property type="match status" value="1"/>
</dbReference>
<dbReference type="InterPro" id="IPR038021">
    <property type="entry name" value="Putative_hydro-lyase"/>
</dbReference>
<feature type="region of interest" description="Disordered" evidence="4">
    <location>
        <begin position="1"/>
        <end position="20"/>
    </location>
</feature>
<dbReference type="GO" id="GO:0016829">
    <property type="term" value="F:lyase activity"/>
    <property type="evidence" value="ECO:0007669"/>
    <property type="project" value="UniProtKB-KW"/>
</dbReference>
<dbReference type="SUPFAM" id="SSF160920">
    <property type="entry name" value="PSTPO5379-like"/>
    <property type="match status" value="1"/>
</dbReference>
<keyword evidence="6" id="KW-1185">Reference proteome</keyword>
<dbReference type="FunFam" id="3.30.2040.10:FF:000001">
    <property type="entry name" value="D-glutamate cyclase, mitochondrial"/>
    <property type="match status" value="1"/>
</dbReference>
<dbReference type="InterPro" id="IPR009906">
    <property type="entry name" value="D-Glu_cyclase"/>
</dbReference>
<dbReference type="NCBIfam" id="NF003969">
    <property type="entry name" value="PRK05463.1"/>
    <property type="match status" value="1"/>
</dbReference>
<reference evidence="5 6" key="1">
    <citation type="submission" date="2019-03" db="EMBL/GenBank/DDBJ databases">
        <title>Genomic Encyclopedia of Type Strains, Phase IV (KMG-IV): sequencing the most valuable type-strain genomes for metagenomic binning, comparative biology and taxonomic classification.</title>
        <authorList>
            <person name="Goeker M."/>
        </authorList>
    </citation>
    <scope>NUCLEOTIDE SEQUENCE [LARGE SCALE GENOMIC DNA]</scope>
    <source>
        <strain evidence="5 6">DSM 25903</strain>
    </source>
</reference>
<organism evidence="5 6">
    <name type="scientific">Enterovirga rhinocerotis</name>
    <dbReference type="NCBI Taxonomy" id="1339210"/>
    <lineage>
        <taxon>Bacteria</taxon>
        <taxon>Pseudomonadati</taxon>
        <taxon>Pseudomonadota</taxon>
        <taxon>Alphaproteobacteria</taxon>
        <taxon>Hyphomicrobiales</taxon>
        <taxon>Methylobacteriaceae</taxon>
        <taxon>Enterovirga</taxon>
    </lineage>
</organism>
<evidence type="ECO:0000256" key="4">
    <source>
        <dbReference type="SAM" id="MobiDB-lite"/>
    </source>
</evidence>
<evidence type="ECO:0000256" key="3">
    <source>
        <dbReference type="HAMAP-Rule" id="MF_01830"/>
    </source>
</evidence>